<dbReference type="CDD" id="cd01127">
    <property type="entry name" value="TrwB_TraG_TraD_VirD4"/>
    <property type="match status" value="2"/>
</dbReference>
<organism evidence="3 4">
    <name type="scientific">Candidatus Jacksonbacteria bacterium RIFCSPLOWO2_02_FULL_44_20</name>
    <dbReference type="NCBI Taxonomy" id="1798460"/>
    <lineage>
        <taxon>Bacteria</taxon>
        <taxon>Candidatus Jacksoniibacteriota</taxon>
    </lineage>
</organism>
<proteinExistence type="predicted"/>
<gene>
    <name evidence="3" type="ORF">A3H61_01890</name>
</gene>
<dbReference type="InterPro" id="IPR027417">
    <property type="entry name" value="P-loop_NTPase"/>
</dbReference>
<dbReference type="PANTHER" id="PTHR30121:SF11">
    <property type="entry name" value="AAA+ ATPASE DOMAIN-CONTAINING PROTEIN"/>
    <property type="match status" value="1"/>
</dbReference>
<dbReference type="Gene3D" id="3.40.50.300">
    <property type="entry name" value="P-loop containing nucleotide triphosphate hydrolases"/>
    <property type="match status" value="2"/>
</dbReference>
<protein>
    <recommendedName>
        <fullName evidence="2">Type IV secretion system coupling protein TraD DNA-binding domain-containing protein</fullName>
    </recommendedName>
</protein>
<evidence type="ECO:0000313" key="3">
    <source>
        <dbReference type="EMBL" id="OGY73031.1"/>
    </source>
</evidence>
<dbReference type="AlphaFoldDB" id="A0A1G2A8E5"/>
<reference evidence="3 4" key="1">
    <citation type="journal article" date="2016" name="Nat. Commun.">
        <title>Thousands of microbial genomes shed light on interconnected biogeochemical processes in an aquifer system.</title>
        <authorList>
            <person name="Anantharaman K."/>
            <person name="Brown C.T."/>
            <person name="Hug L.A."/>
            <person name="Sharon I."/>
            <person name="Castelle C.J."/>
            <person name="Probst A.J."/>
            <person name="Thomas B.C."/>
            <person name="Singh A."/>
            <person name="Wilkins M.J."/>
            <person name="Karaoz U."/>
            <person name="Brodie E.L."/>
            <person name="Williams K.H."/>
            <person name="Hubbard S.S."/>
            <person name="Banfield J.F."/>
        </authorList>
    </citation>
    <scope>NUCLEOTIDE SEQUENCE [LARGE SCALE GENOMIC DNA]</scope>
</reference>
<comment type="caution">
    <text evidence="3">The sequence shown here is derived from an EMBL/GenBank/DDBJ whole genome shotgun (WGS) entry which is preliminary data.</text>
</comment>
<dbReference type="Pfam" id="PF10412">
    <property type="entry name" value="TrwB_AAD_bind"/>
    <property type="match status" value="1"/>
</dbReference>
<dbReference type="Proteomes" id="UP000178315">
    <property type="component" value="Unassembled WGS sequence"/>
</dbReference>
<keyword evidence="1" id="KW-1133">Transmembrane helix</keyword>
<feature type="transmembrane region" description="Helical" evidence="1">
    <location>
        <begin position="20"/>
        <end position="44"/>
    </location>
</feature>
<keyword evidence="1" id="KW-0472">Membrane</keyword>
<evidence type="ECO:0000313" key="4">
    <source>
        <dbReference type="Proteomes" id="UP000178315"/>
    </source>
</evidence>
<dbReference type="EMBL" id="MHJU01000018">
    <property type="protein sequence ID" value="OGY73031.1"/>
    <property type="molecule type" value="Genomic_DNA"/>
</dbReference>
<dbReference type="SUPFAM" id="SSF52540">
    <property type="entry name" value="P-loop containing nucleoside triphosphate hydrolases"/>
    <property type="match status" value="1"/>
</dbReference>
<sequence>MNISFDPTFWRTAEIGEIIAQFFILAFVMLAVFFIFGLIARAWLMWRRSLYRKSVSFITYAIDIPPEEIKTPKAMENLISQLYAIKSKFNTFEKWWKGQYTLQTSLEIIAQDGYVQFCAYVPHKYEYLFKKAVYAQFSDAHISEIEDYAKAILTDDLISSNPAGRYELWGTEFMLTAASYYPIRTYSLFSDASGDEFADPLASLLEMMSHLHRGERFWYQVTITPTRKAWQKAGMQAIRDTVEGVTRKKLWVPEFLIPFFRIFADVMRLFIYSISPPGESAKPKKGAEKILTMVPPEHEIIIKAMREKLSRLGFSAHVRALYIAETGVFDKRQVAGDFQGIMRQFANPQMNSLASDMKVEVDFPQFLFPKTRAKWRKRWLLERAQFRYSGIGADKPRLWQRIKADQIKNILSVEELSGLWHFPIPEIADKLGLLRRVSSRKVHPKQLLPEGERGDSPGLDADVTFFAQTNYRALNRRFGIRQEDRRRHMYVIGKTGMGKTTLLENMIYQDIMRGEGVAVIDPHGDLAESVIDLIPQNRINDVVYFNPADQEYPIAFNIIGVENEAHRYLISSALVGIFKKIWADSWGPRLEYLLRNSLLTLLETRDNTILGVPRLFVDASYRKRLVKSVKDPVVRTFWESEYAKYNQTFQVEAVSPIQNKIGQFTTIPMIRNMIGQVQSKVNFREILDERKILIVNLAKGLIGEDVSALLGATIISKLQIAAMMRADRPESERQDFYMYIDEFQNFSTDSFAVILSEARKYRLNLVMAHQYIEQLDEMVAAAVFGNVGTSVVFGVGAEDARVLEAQYEPEFIAQDLVNLGKHEVVLRLMIDGATSRPFSAATLPPLGAREVSSRDKIIRASRERYSTPREVIEEKLQRWLALPSHEEKKLLNVNRT</sequence>
<evidence type="ECO:0000259" key="2">
    <source>
        <dbReference type="Pfam" id="PF10412"/>
    </source>
</evidence>
<dbReference type="PANTHER" id="PTHR30121">
    <property type="entry name" value="UNCHARACTERIZED PROTEIN YJGR-RELATED"/>
    <property type="match status" value="1"/>
</dbReference>
<accession>A0A1G2A8E5</accession>
<dbReference type="InterPro" id="IPR051162">
    <property type="entry name" value="T4SS_component"/>
</dbReference>
<evidence type="ECO:0000256" key="1">
    <source>
        <dbReference type="SAM" id="Phobius"/>
    </source>
</evidence>
<name>A0A1G2A8E5_9BACT</name>
<dbReference type="InterPro" id="IPR019476">
    <property type="entry name" value="T4SS_TraD_DNA-bd"/>
</dbReference>
<feature type="domain" description="Type IV secretion system coupling protein TraD DNA-binding" evidence="2">
    <location>
        <begin position="483"/>
        <end position="798"/>
    </location>
</feature>
<keyword evidence="1" id="KW-0812">Transmembrane</keyword>